<evidence type="ECO:0000313" key="12">
    <source>
        <dbReference type="EMBL" id="AFQ62128.1"/>
    </source>
</evidence>
<sequence length="93" mass="10684">MLIYVFMILFFSGIFSFVKNRKHLLTILLSLEVSILALFSLIYLVFGFYEGSMYFCMVFLSMSVCEGSLGLSVLVSLIRTHGSDSFRVFNLLW</sequence>
<dbReference type="GO" id="GO:0008137">
    <property type="term" value="F:NADH dehydrogenase (ubiquinone) activity"/>
    <property type="evidence" value="ECO:0007669"/>
    <property type="project" value="UniProtKB-EC"/>
</dbReference>
<evidence type="ECO:0000256" key="2">
    <source>
        <dbReference type="ARBA" id="ARBA00010519"/>
    </source>
</evidence>
<name>S4SV72_9COLE</name>
<evidence type="ECO:0000256" key="4">
    <source>
        <dbReference type="ARBA" id="ARBA00022692"/>
    </source>
</evidence>
<evidence type="ECO:0000256" key="1">
    <source>
        <dbReference type="ARBA" id="ARBA00004141"/>
    </source>
</evidence>
<keyword evidence="8 11" id="KW-0472">Membrane</keyword>
<dbReference type="Pfam" id="PF00420">
    <property type="entry name" value="Oxidored_q2"/>
    <property type="match status" value="1"/>
</dbReference>
<comment type="similarity">
    <text evidence="2">Belongs to the complex I subunit 4L family.</text>
</comment>
<feature type="transmembrane region" description="Helical" evidence="11">
    <location>
        <begin position="24"/>
        <end position="46"/>
    </location>
</feature>
<protein>
    <recommendedName>
        <fullName evidence="3">NADH-ubiquinone oxidoreductase chain 4L</fullName>
    </recommendedName>
    <alternativeName>
        <fullName evidence="9">NADH dehydrogenase subunit 4L</fullName>
    </alternativeName>
</protein>
<dbReference type="Gene3D" id="1.10.287.3510">
    <property type="match status" value="1"/>
</dbReference>
<proteinExistence type="inferred from homology"/>
<evidence type="ECO:0000256" key="9">
    <source>
        <dbReference type="ARBA" id="ARBA00031586"/>
    </source>
</evidence>
<dbReference type="AlphaFoldDB" id="S4SV72"/>
<evidence type="ECO:0000256" key="7">
    <source>
        <dbReference type="ARBA" id="ARBA00023027"/>
    </source>
</evidence>
<reference evidence="12" key="1">
    <citation type="submission" date="2012-07" db="EMBL/GenBank/DDBJ databases">
        <title>Mitogenomics of the Coleoptera under dense taxon sampling.</title>
        <authorList>
            <person name="Timmermans M.J.T.N."/>
            <person name="Lim J."/>
            <person name="Dodsworth S."/>
            <person name="Haran J."/>
            <person name="Ahrens D."/>
            <person name="Bocak L."/>
            <person name="London A."/>
            <person name="Culverwell L."/>
            <person name="Vogler A.P."/>
        </authorList>
    </citation>
    <scope>NUCLEOTIDE SEQUENCE</scope>
</reference>
<geneLocation type="mitochondrion" evidence="12"/>
<organism evidence="12">
    <name type="scientific">Trinodes hirtus</name>
    <dbReference type="NCBI Taxonomy" id="442100"/>
    <lineage>
        <taxon>Eukaryota</taxon>
        <taxon>Metazoa</taxon>
        <taxon>Ecdysozoa</taxon>
        <taxon>Arthropoda</taxon>
        <taxon>Hexapoda</taxon>
        <taxon>Insecta</taxon>
        <taxon>Pterygota</taxon>
        <taxon>Neoptera</taxon>
        <taxon>Endopterygota</taxon>
        <taxon>Coleoptera</taxon>
        <taxon>Polyphaga</taxon>
        <taxon>Bostrichiformia</taxon>
        <taxon>Dermestidae</taxon>
        <taxon>Trinodinae</taxon>
        <taxon>Trinodes</taxon>
    </lineage>
</organism>
<accession>S4SV72</accession>
<evidence type="ECO:0000256" key="11">
    <source>
        <dbReference type="SAM" id="Phobius"/>
    </source>
</evidence>
<evidence type="ECO:0000256" key="8">
    <source>
        <dbReference type="ARBA" id="ARBA00023136"/>
    </source>
</evidence>
<comment type="subcellular location">
    <subcellularLocation>
        <location evidence="1">Membrane</location>
        <topology evidence="1">Multi-pass membrane protein</topology>
    </subcellularLocation>
</comment>
<dbReference type="InterPro" id="IPR039428">
    <property type="entry name" value="NUOK/Mnh_C1-like"/>
</dbReference>
<keyword evidence="7" id="KW-0520">NAD</keyword>
<evidence type="ECO:0000256" key="6">
    <source>
        <dbReference type="ARBA" id="ARBA00022989"/>
    </source>
</evidence>
<evidence type="ECO:0000256" key="10">
    <source>
        <dbReference type="ARBA" id="ARBA00049551"/>
    </source>
</evidence>
<dbReference type="GO" id="GO:0016020">
    <property type="term" value="C:membrane"/>
    <property type="evidence" value="ECO:0007669"/>
    <property type="project" value="UniProtKB-SubCell"/>
</dbReference>
<evidence type="ECO:0000256" key="3">
    <source>
        <dbReference type="ARBA" id="ARBA00016612"/>
    </source>
</evidence>
<keyword evidence="5" id="KW-1278">Translocase</keyword>
<feature type="transmembrane region" description="Helical" evidence="11">
    <location>
        <begin position="52"/>
        <end position="78"/>
    </location>
</feature>
<evidence type="ECO:0000256" key="5">
    <source>
        <dbReference type="ARBA" id="ARBA00022967"/>
    </source>
</evidence>
<comment type="catalytic activity">
    <reaction evidence="10">
        <text>a ubiquinone + NADH + 5 H(+)(in) = a ubiquinol + NAD(+) + 4 H(+)(out)</text>
        <dbReference type="Rhea" id="RHEA:29091"/>
        <dbReference type="Rhea" id="RHEA-COMP:9565"/>
        <dbReference type="Rhea" id="RHEA-COMP:9566"/>
        <dbReference type="ChEBI" id="CHEBI:15378"/>
        <dbReference type="ChEBI" id="CHEBI:16389"/>
        <dbReference type="ChEBI" id="CHEBI:17976"/>
        <dbReference type="ChEBI" id="CHEBI:57540"/>
        <dbReference type="ChEBI" id="CHEBI:57945"/>
        <dbReference type="EC" id="7.1.1.2"/>
    </reaction>
</comment>
<keyword evidence="6 11" id="KW-1133">Transmembrane helix</keyword>
<keyword evidence="4 11" id="KW-0812">Transmembrane</keyword>
<dbReference type="EMBL" id="JX313664">
    <property type="protein sequence ID" value="AFQ62128.1"/>
    <property type="molecule type" value="Genomic_DNA"/>
</dbReference>
<keyword evidence="12" id="KW-0496">Mitochondrion</keyword>
<gene>
    <name evidence="12" type="primary">ND4L</name>
</gene>